<evidence type="ECO:0000313" key="1">
    <source>
        <dbReference type="EMBL" id="KAJ2798077.1"/>
    </source>
</evidence>
<proteinExistence type="predicted"/>
<dbReference type="AlphaFoldDB" id="A0A9W8LQ15"/>
<sequence length="133" mass="14408">MDDDNDNSGKDGLVWTGKPANFSVCGRSAQGRFTVRGLPERVHLDKVYLNGLHTLLPFWITNESDQTLVLAIETAATGAGGNAAGHLKVQRHNANWAATGRGQGEEYVEVAETGSGDEFRMVCSARAQREFSE</sequence>
<organism evidence="1 2">
    <name type="scientific">Coemansia guatemalensis</name>
    <dbReference type="NCBI Taxonomy" id="2761395"/>
    <lineage>
        <taxon>Eukaryota</taxon>
        <taxon>Fungi</taxon>
        <taxon>Fungi incertae sedis</taxon>
        <taxon>Zoopagomycota</taxon>
        <taxon>Kickxellomycotina</taxon>
        <taxon>Kickxellomycetes</taxon>
        <taxon>Kickxellales</taxon>
        <taxon>Kickxellaceae</taxon>
        <taxon>Coemansia</taxon>
    </lineage>
</organism>
<feature type="non-terminal residue" evidence="1">
    <location>
        <position position="133"/>
    </location>
</feature>
<dbReference type="OrthoDB" id="252265at2759"/>
<dbReference type="EMBL" id="JANBUO010001483">
    <property type="protein sequence ID" value="KAJ2798077.1"/>
    <property type="molecule type" value="Genomic_DNA"/>
</dbReference>
<name>A0A9W8LQ15_9FUNG</name>
<reference evidence="1" key="1">
    <citation type="submission" date="2022-07" db="EMBL/GenBank/DDBJ databases">
        <title>Phylogenomic reconstructions and comparative analyses of Kickxellomycotina fungi.</title>
        <authorList>
            <person name="Reynolds N.K."/>
            <person name="Stajich J.E."/>
            <person name="Barry K."/>
            <person name="Grigoriev I.V."/>
            <person name="Crous P."/>
            <person name="Smith M.E."/>
        </authorList>
    </citation>
    <scope>NUCLEOTIDE SEQUENCE</scope>
    <source>
        <strain evidence="1">NRRL 1565</strain>
    </source>
</reference>
<dbReference type="Proteomes" id="UP001140094">
    <property type="component" value="Unassembled WGS sequence"/>
</dbReference>
<protein>
    <submittedName>
        <fullName evidence="1">Uncharacterized protein</fullName>
    </submittedName>
</protein>
<gene>
    <name evidence="1" type="ORF">H4R20_004950</name>
</gene>
<evidence type="ECO:0000313" key="2">
    <source>
        <dbReference type="Proteomes" id="UP001140094"/>
    </source>
</evidence>
<accession>A0A9W8LQ15</accession>
<comment type="caution">
    <text evidence="1">The sequence shown here is derived from an EMBL/GenBank/DDBJ whole genome shotgun (WGS) entry which is preliminary data.</text>
</comment>
<keyword evidence="2" id="KW-1185">Reference proteome</keyword>